<proteinExistence type="predicted"/>
<feature type="region of interest" description="Disordered" evidence="1">
    <location>
        <begin position="1153"/>
        <end position="1173"/>
    </location>
</feature>
<feature type="compositionally biased region" description="Polar residues" evidence="1">
    <location>
        <begin position="1521"/>
        <end position="1533"/>
    </location>
</feature>
<evidence type="ECO:0000313" key="4">
    <source>
        <dbReference type="Proteomes" id="UP001165065"/>
    </source>
</evidence>
<feature type="region of interest" description="Disordered" evidence="1">
    <location>
        <begin position="1429"/>
        <end position="1533"/>
    </location>
</feature>
<dbReference type="InterPro" id="IPR027417">
    <property type="entry name" value="P-loop_NTPase"/>
</dbReference>
<feature type="domain" description="Helicase/UvrB N-terminal" evidence="2">
    <location>
        <begin position="935"/>
        <end position="1085"/>
    </location>
</feature>
<dbReference type="Proteomes" id="UP001165065">
    <property type="component" value="Unassembled WGS sequence"/>
</dbReference>
<feature type="region of interest" description="Disordered" evidence="1">
    <location>
        <begin position="184"/>
        <end position="223"/>
    </location>
</feature>
<gene>
    <name evidence="3" type="ORF">TrCOL_g5270</name>
</gene>
<feature type="compositionally biased region" description="Low complexity" evidence="1">
    <location>
        <begin position="1552"/>
        <end position="1577"/>
    </location>
</feature>
<feature type="compositionally biased region" description="Acidic residues" evidence="1">
    <location>
        <begin position="187"/>
        <end position="202"/>
    </location>
</feature>
<feature type="region of interest" description="Disordered" evidence="1">
    <location>
        <begin position="1547"/>
        <end position="1577"/>
    </location>
</feature>
<evidence type="ECO:0000313" key="3">
    <source>
        <dbReference type="EMBL" id="GMI44206.1"/>
    </source>
</evidence>
<dbReference type="Gene3D" id="3.40.50.300">
    <property type="entry name" value="P-loop containing nucleotide triphosphate hydrolases"/>
    <property type="match status" value="1"/>
</dbReference>
<dbReference type="EMBL" id="BRYA01000209">
    <property type="protein sequence ID" value="GMI44206.1"/>
    <property type="molecule type" value="Genomic_DNA"/>
</dbReference>
<sequence length="1638" mass="180240">MTTNFQATVAGMVDALNNLFTTSELISEATRIPSVVKDTYYSSAYKDLSRKLKSKRRTDHTDVVQAAGITKICLALHLCNPRVMDILMAGVTPGLDNDDGWTVPTKGFNFMHHRTRDRQSIIMRSDWDDAECSAFTRRTSYLFQRGGGDEQEDEEVKNLKTWYSVIVPVLKELLGAASIGIGFENDHGDDDDDDDDDDEDEDGLSRLEAGSGQSGGAEGGGRAASVGRIFQDVSLEDLGWTLEGSITSERVERMKVGARIVEEERVSGGYGEWAKALHDYQIGYARDAPSSYWGKLNPKHVRTPMKEQTWATYSDYFGLLIAWGVKVQKHSLISSLPDRLSSNPHAMLRNLFNLHGWVLDLTTGLGNEHVLKEAMEDAFAVWEEGSKEGEEVGSSVKGGIFRQRSVWTVKSILSGWQMAIKVTFAAQRVILWKWKEGGGWTGLEDLNRRDRTVWTGDLSSSPCKEFFVIRSKVDKLSVGWGGRELLRVEGNIGQIGEAFQSGQGYVSDRNVLLIMNHLGFKIHGTLKSILGTTSGFNNNAMNKLLDGQAVLSMQDDDKKERASFDVKYSERGRTVVVKSSEIGEQLRAWLLRKRPRDATEWLKSHQELLELVETFAHLTAEIRGTQLRKITIKDNHSRSGVARGARFISFSKSDDGVSCSGAGYTEKHKIGEAGVGIWTNIAPFHPTTCLALGISLALRDDMLQGCKGRGCGILAESKDCKDFVFFSKQGKLNSDNAANTFNSVIKKVVKELNDKECHALVSNMVIGFLLQEYRHYFSYQINRFHDKAEEERSRGDRERTANVRSGAGHSLKTSMAYLSNRTLTSSTFEETSQETSSIFHTYQRTLAYLGLRHRVHFPNLYEEDGPIRLCTGLEKTSLGELLGFTKEELSKVGEEGGIGELEVVSKTDEFYKTLTWQSRLAIGLPLMEGENDKVHYNKYQEAAIKEEIVAEVMNKVNRHLIIQIPCGGGKTSVGLNAAILDKLMLEKGEKGVGRMTLNIYFNVNLMEDASLEYAERGVNVVCLGGGEDVKVGLNRIRDFLANDSSVVVCAVVNTFNKVSNVFNTYIIRGCLRRIRVDEAHEIVSQWSIRENDFRLFTNWCRSKEGLSVNYTFMTASFTPGVRRFILKLFGFTDEDINDGKTFRLVGIEEVIEEGEGEEDGEGDGEEDGEVDEKDYCPNSNIAFEKHGGFNTPKEDVFRAVSEKAKRRVNVENECHLILTTCTKDANEMKRRSMEGDNALDDDQVLIVTSKIRRTKAFKEALEGFKSGKGKVKLVISTQPVSGLNARVLYEVDILGSWNIMTLYQGLTRPARGKGQWGVSRLWWWQGLTFFLSGGWKEEGGVEEEGNPFNNLPTGLKELSELKLQSILDVIRDKVCMRVMTSKGRGGGGRLMCHPDPDARERAGGDRIQPCNVCDFDRKFTQYVGAGRREKRGLEASRSGDGGDGGGGGGRVISSPERLVMRNAKKSRGQGGVVVGRGGGGGGNEGEGNEGEGSGGGGNGGEGSGGGGNGGGGGGGGGPSNPYVNTTRLNYNPYSTTTQLNANAQEWVPFPPTNTISNNNNNSTSSSSAFSSTPFGGGSARSIDGAAAAAASTGVNTLPTGTGMRYYSVPDKRGGGGEGYVEVGMWADWRGGRVRMWVW</sequence>
<feature type="compositionally biased region" description="Gly residues" evidence="1">
    <location>
        <begin position="212"/>
        <end position="222"/>
    </location>
</feature>
<organism evidence="3 4">
    <name type="scientific">Triparma columacea</name>
    <dbReference type="NCBI Taxonomy" id="722753"/>
    <lineage>
        <taxon>Eukaryota</taxon>
        <taxon>Sar</taxon>
        <taxon>Stramenopiles</taxon>
        <taxon>Ochrophyta</taxon>
        <taxon>Bolidophyceae</taxon>
        <taxon>Parmales</taxon>
        <taxon>Triparmaceae</taxon>
        <taxon>Triparma</taxon>
    </lineage>
</organism>
<accession>A0A9W7GDV1</accession>
<feature type="compositionally biased region" description="Acidic residues" evidence="1">
    <location>
        <begin position="1153"/>
        <end position="1172"/>
    </location>
</feature>
<keyword evidence="4" id="KW-1185">Reference proteome</keyword>
<evidence type="ECO:0000259" key="2">
    <source>
        <dbReference type="Pfam" id="PF04851"/>
    </source>
</evidence>
<dbReference type="GO" id="GO:0005524">
    <property type="term" value="F:ATP binding"/>
    <property type="evidence" value="ECO:0007669"/>
    <property type="project" value="InterPro"/>
</dbReference>
<feature type="compositionally biased region" description="Gly residues" evidence="1">
    <location>
        <begin position="1468"/>
        <end position="1518"/>
    </location>
</feature>
<dbReference type="GO" id="GO:0003677">
    <property type="term" value="F:DNA binding"/>
    <property type="evidence" value="ECO:0007669"/>
    <property type="project" value="InterPro"/>
</dbReference>
<dbReference type="GO" id="GO:0016787">
    <property type="term" value="F:hydrolase activity"/>
    <property type="evidence" value="ECO:0007669"/>
    <property type="project" value="InterPro"/>
</dbReference>
<dbReference type="SUPFAM" id="SSF52540">
    <property type="entry name" value="P-loop containing nucleoside triphosphate hydrolases"/>
    <property type="match status" value="1"/>
</dbReference>
<name>A0A9W7GDV1_9STRA</name>
<dbReference type="Pfam" id="PF04851">
    <property type="entry name" value="ResIII"/>
    <property type="match status" value="1"/>
</dbReference>
<dbReference type="InterPro" id="IPR006935">
    <property type="entry name" value="Helicase/UvrB_N"/>
</dbReference>
<dbReference type="OrthoDB" id="228638at2759"/>
<reference evidence="4" key="1">
    <citation type="journal article" date="2023" name="Commun. Biol.">
        <title>Genome analysis of Parmales, the sister group of diatoms, reveals the evolutionary specialization of diatoms from phago-mixotrophs to photoautotrophs.</title>
        <authorList>
            <person name="Ban H."/>
            <person name="Sato S."/>
            <person name="Yoshikawa S."/>
            <person name="Yamada K."/>
            <person name="Nakamura Y."/>
            <person name="Ichinomiya M."/>
            <person name="Sato N."/>
            <person name="Blanc-Mathieu R."/>
            <person name="Endo H."/>
            <person name="Kuwata A."/>
            <person name="Ogata H."/>
        </authorList>
    </citation>
    <scope>NUCLEOTIDE SEQUENCE [LARGE SCALE GENOMIC DNA]</scope>
</reference>
<feature type="compositionally biased region" description="Gly residues" evidence="1">
    <location>
        <begin position="1439"/>
        <end position="1450"/>
    </location>
</feature>
<comment type="caution">
    <text evidence="3">The sequence shown here is derived from an EMBL/GenBank/DDBJ whole genome shotgun (WGS) entry which is preliminary data.</text>
</comment>
<protein>
    <recommendedName>
        <fullName evidence="2">Helicase/UvrB N-terminal domain-containing protein</fullName>
    </recommendedName>
</protein>
<evidence type="ECO:0000256" key="1">
    <source>
        <dbReference type="SAM" id="MobiDB-lite"/>
    </source>
</evidence>